<dbReference type="Pfam" id="PF00144">
    <property type="entry name" value="Beta-lactamase"/>
    <property type="match status" value="1"/>
</dbReference>
<organism evidence="3 4">
    <name type="scientific">Streptosporangium brasiliense</name>
    <dbReference type="NCBI Taxonomy" id="47480"/>
    <lineage>
        <taxon>Bacteria</taxon>
        <taxon>Bacillati</taxon>
        <taxon>Actinomycetota</taxon>
        <taxon>Actinomycetes</taxon>
        <taxon>Streptosporangiales</taxon>
        <taxon>Streptosporangiaceae</taxon>
        <taxon>Streptosporangium</taxon>
    </lineage>
</organism>
<gene>
    <name evidence="3" type="ORF">J2S55_009351</name>
</gene>
<dbReference type="EC" id="3.4.16.4" evidence="3"/>
<keyword evidence="3" id="KW-0121">Carboxypeptidase</keyword>
<dbReference type="InterPro" id="IPR001466">
    <property type="entry name" value="Beta-lactam-related"/>
</dbReference>
<evidence type="ECO:0000256" key="1">
    <source>
        <dbReference type="SAM" id="MobiDB-lite"/>
    </source>
</evidence>
<dbReference type="EMBL" id="JAUSRB010000002">
    <property type="protein sequence ID" value="MDP9870085.1"/>
    <property type="molecule type" value="Genomic_DNA"/>
</dbReference>
<dbReference type="SUPFAM" id="SSF56601">
    <property type="entry name" value="beta-lactamase/transpeptidase-like"/>
    <property type="match status" value="1"/>
</dbReference>
<feature type="region of interest" description="Disordered" evidence="1">
    <location>
        <begin position="1"/>
        <end position="30"/>
    </location>
</feature>
<comment type="caution">
    <text evidence="3">The sequence shown here is derived from an EMBL/GenBank/DDBJ whole genome shotgun (WGS) entry which is preliminary data.</text>
</comment>
<evidence type="ECO:0000313" key="3">
    <source>
        <dbReference type="EMBL" id="MDP9870085.1"/>
    </source>
</evidence>
<feature type="compositionally biased region" description="Basic residues" evidence="1">
    <location>
        <begin position="21"/>
        <end position="30"/>
    </location>
</feature>
<dbReference type="GO" id="GO:0009002">
    <property type="term" value="F:serine-type D-Ala-D-Ala carboxypeptidase activity"/>
    <property type="evidence" value="ECO:0007669"/>
    <property type="project" value="UniProtKB-EC"/>
</dbReference>
<sequence length="470" mass="50155">MKAVMPTMRVSQAKNGPSARHGGRRPRKSRLTRIAGLVPCAALLIASCSLTSGPTATALSDTAIGPARSSRPGTPTAPPSAPRRPALKPVDPAAFQAAVDAAAKKLLVPGAVVLLRTPQGNFEAMVGTTELGTQTPPDADTHVRIASNTKTMTSALIVLLAQEGKLRLDDPVSKYVPDVPNGKNITIAELLKMRSGLYNYTDAPELAAALDADPTKVWTPQEVLAIAFRHPPRFPPGTSYDYSNTDYALLGLTAEKAGGRSLAQQLQDRLFGPLGLRQTSLPAADDSSIPDRYSHGYMYGGSSYALVDKRYPADMRTAARNGTLRPVDYTDQNPSYATAAGGAVSTADNLATWIRALVSGKVLNAEYQRQWLHSLQPEDTGTPDGRRYGYGIAYQRFGPNASMYYHGGELPGFNSFIGYDADNDVTLVIWTNLTLSPDGRTTANALLPTVLDEIYVGLSLSPAPSPTTTR</sequence>
<dbReference type="RefSeq" id="WP_306874848.1">
    <property type="nucleotide sequence ID" value="NZ_JAUSRB010000002.1"/>
</dbReference>
<feature type="region of interest" description="Disordered" evidence="1">
    <location>
        <begin position="59"/>
        <end position="88"/>
    </location>
</feature>
<evidence type="ECO:0000313" key="4">
    <source>
        <dbReference type="Proteomes" id="UP001230426"/>
    </source>
</evidence>
<dbReference type="PANTHER" id="PTHR46825:SF7">
    <property type="entry name" value="D-ALANYL-D-ALANINE CARBOXYPEPTIDASE"/>
    <property type="match status" value="1"/>
</dbReference>
<dbReference type="InterPro" id="IPR012338">
    <property type="entry name" value="Beta-lactam/transpept-like"/>
</dbReference>
<dbReference type="InterPro" id="IPR050491">
    <property type="entry name" value="AmpC-like"/>
</dbReference>
<dbReference type="Proteomes" id="UP001230426">
    <property type="component" value="Unassembled WGS sequence"/>
</dbReference>
<accession>A0ABT9RNY6</accession>
<feature type="domain" description="Beta-lactamase-related" evidence="2">
    <location>
        <begin position="98"/>
        <end position="443"/>
    </location>
</feature>
<reference evidence="3 4" key="1">
    <citation type="submission" date="2023-07" db="EMBL/GenBank/DDBJ databases">
        <title>Sequencing the genomes of 1000 actinobacteria strains.</title>
        <authorList>
            <person name="Klenk H.-P."/>
        </authorList>
    </citation>
    <scope>NUCLEOTIDE SEQUENCE [LARGE SCALE GENOMIC DNA]</scope>
    <source>
        <strain evidence="3 4">DSM 44109</strain>
    </source>
</reference>
<dbReference type="PANTHER" id="PTHR46825">
    <property type="entry name" value="D-ALANYL-D-ALANINE-CARBOXYPEPTIDASE/ENDOPEPTIDASE AMPH"/>
    <property type="match status" value="1"/>
</dbReference>
<name>A0ABT9RNY6_9ACTN</name>
<keyword evidence="4" id="KW-1185">Reference proteome</keyword>
<keyword evidence="3" id="KW-0378">Hydrolase</keyword>
<proteinExistence type="predicted"/>
<protein>
    <submittedName>
        <fullName evidence="3">D-alanyl-D-alanine carboxypeptidase</fullName>
        <ecNumber evidence="3">3.4.16.4</ecNumber>
    </submittedName>
</protein>
<dbReference type="Gene3D" id="3.40.710.10">
    <property type="entry name" value="DD-peptidase/beta-lactamase superfamily"/>
    <property type="match status" value="1"/>
</dbReference>
<keyword evidence="3" id="KW-0645">Protease</keyword>
<evidence type="ECO:0000259" key="2">
    <source>
        <dbReference type="Pfam" id="PF00144"/>
    </source>
</evidence>